<dbReference type="SUPFAM" id="SSF102114">
    <property type="entry name" value="Radical SAM enzymes"/>
    <property type="match status" value="1"/>
</dbReference>
<dbReference type="GO" id="GO:0016829">
    <property type="term" value="F:lyase activity"/>
    <property type="evidence" value="ECO:0007669"/>
    <property type="project" value="UniProtKB-KW"/>
</dbReference>
<dbReference type="PIRSF" id="PIRSF000371">
    <property type="entry name" value="PFL_act_enz"/>
    <property type="match status" value="1"/>
</dbReference>
<keyword evidence="12" id="KW-0670">Pyruvate</keyword>
<dbReference type="OrthoDB" id="9782387at2"/>
<dbReference type="InterPro" id="IPR058240">
    <property type="entry name" value="rSAM_sf"/>
</dbReference>
<evidence type="ECO:0000259" key="11">
    <source>
        <dbReference type="PROSITE" id="PS51918"/>
    </source>
</evidence>
<keyword evidence="12" id="KW-0456">Lyase</keyword>
<evidence type="ECO:0000256" key="9">
    <source>
        <dbReference type="ARBA" id="ARBA00023014"/>
    </source>
</evidence>
<dbReference type="InterPro" id="IPR034457">
    <property type="entry name" value="Organic_radical-activating"/>
</dbReference>
<dbReference type="InterPro" id="IPR012838">
    <property type="entry name" value="PFL1_activating"/>
</dbReference>
<dbReference type="GO" id="GO:0043365">
    <property type="term" value="F:[formate-C-acetyltransferase]-activating enzyme activity"/>
    <property type="evidence" value="ECO:0007669"/>
    <property type="project" value="UniProtKB-UniRule"/>
</dbReference>
<comment type="caution">
    <text evidence="12">The sequence shown here is derived from an EMBL/GenBank/DDBJ whole genome shotgun (WGS) entry which is preliminary data.</text>
</comment>
<comment type="similarity">
    <text evidence="2 10">Belongs to the organic radical-activating enzymes family.</text>
</comment>
<dbReference type="RefSeq" id="WP_160645618.1">
    <property type="nucleotide sequence ID" value="NZ_SIJB01000018.1"/>
</dbReference>
<dbReference type="AlphaFoldDB" id="A0A6N9Q0Z3"/>
<dbReference type="PANTHER" id="PTHR30352">
    <property type="entry name" value="PYRUVATE FORMATE-LYASE-ACTIVATING ENZYME"/>
    <property type="match status" value="1"/>
</dbReference>
<comment type="function">
    <text evidence="1 10">Activation of pyruvate formate-lyase under anaerobic conditions by generation of an organic free radical, using S-adenosylmethionine and reduced flavodoxin as cosubstrates to produce 5'-deoxy-adenosine.</text>
</comment>
<evidence type="ECO:0000256" key="3">
    <source>
        <dbReference type="ARBA" id="ARBA00021356"/>
    </source>
</evidence>
<dbReference type="CDD" id="cd01335">
    <property type="entry name" value="Radical_SAM"/>
    <property type="match status" value="1"/>
</dbReference>
<comment type="cofactor">
    <cofactor evidence="10">
        <name>[4Fe-4S] cluster</name>
        <dbReference type="ChEBI" id="CHEBI:49883"/>
    </cofactor>
    <text evidence="10">Binds 1 [4Fe-4S] cluster. The cluster is coordinated with 3 cysteines and an exchangeable S-adenosyl-L-methionine.</text>
</comment>
<dbReference type="InterPro" id="IPR007197">
    <property type="entry name" value="rSAM"/>
</dbReference>
<protein>
    <recommendedName>
        <fullName evidence="3 10">Pyruvate formate-lyase-activating enzyme</fullName>
        <ecNumber evidence="10">1.97.1.4</ecNumber>
    </recommendedName>
</protein>
<comment type="subcellular location">
    <subcellularLocation>
        <location evidence="10">Cytoplasm</location>
    </subcellularLocation>
</comment>
<dbReference type="InterPro" id="IPR012839">
    <property type="entry name" value="Organic_radical_activase"/>
</dbReference>
<dbReference type="EMBL" id="SIJB01000018">
    <property type="protein sequence ID" value="NBI28822.1"/>
    <property type="molecule type" value="Genomic_DNA"/>
</dbReference>
<dbReference type="GO" id="GO:0051539">
    <property type="term" value="F:4 iron, 4 sulfur cluster binding"/>
    <property type="evidence" value="ECO:0007669"/>
    <property type="project" value="UniProtKB-UniRule"/>
</dbReference>
<evidence type="ECO:0000313" key="12">
    <source>
        <dbReference type="EMBL" id="NBI28822.1"/>
    </source>
</evidence>
<keyword evidence="13" id="KW-1185">Reference proteome</keyword>
<evidence type="ECO:0000256" key="5">
    <source>
        <dbReference type="ARBA" id="ARBA00022691"/>
    </source>
</evidence>
<dbReference type="SFLD" id="SFLDS00029">
    <property type="entry name" value="Radical_SAM"/>
    <property type="match status" value="1"/>
</dbReference>
<keyword evidence="7 10" id="KW-0560">Oxidoreductase</keyword>
<evidence type="ECO:0000256" key="1">
    <source>
        <dbReference type="ARBA" id="ARBA00003141"/>
    </source>
</evidence>
<proteinExistence type="inferred from homology"/>
<keyword evidence="9 10" id="KW-0411">Iron-sulfur</keyword>
<dbReference type="SFLD" id="SFLDG01066">
    <property type="entry name" value="organic_radical-activating_enz"/>
    <property type="match status" value="1"/>
</dbReference>
<dbReference type="Gene3D" id="3.20.20.70">
    <property type="entry name" value="Aldolase class I"/>
    <property type="match status" value="1"/>
</dbReference>
<name>A0A6N9Q0Z3_9BACL</name>
<gene>
    <name evidence="12" type="primary">pflA</name>
    <name evidence="12" type="ORF">ERL59_07615</name>
</gene>
<dbReference type="EC" id="1.97.1.4" evidence="10"/>
<reference evidence="12 13" key="1">
    <citation type="submission" date="2019-01" db="EMBL/GenBank/DDBJ databases">
        <title>Chengkuizengella sp. nov., isolated from deep-sea sediment of East Pacific Ocean.</title>
        <authorList>
            <person name="Yang J."/>
            <person name="Lai Q."/>
            <person name="Shao Z."/>
        </authorList>
    </citation>
    <scope>NUCLEOTIDE SEQUENCE [LARGE SCALE GENOMIC DNA]</scope>
    <source>
        <strain evidence="12 13">YPA3-1-1</strain>
    </source>
</reference>
<evidence type="ECO:0000256" key="7">
    <source>
        <dbReference type="ARBA" id="ARBA00023002"/>
    </source>
</evidence>
<feature type="domain" description="Radical SAM core" evidence="11">
    <location>
        <begin position="16"/>
        <end position="241"/>
    </location>
</feature>
<sequence length="248" mass="28475">MSTKGRIHSLDTFGTVDGPGIRFVLFMQGCALQCQYCHNRDTWDTNKGDVRKVEDILLEIEPYIRYYKSSKGGITVTGGEPTLQASFVKELFEACKHRWDLHTALDTSGFNDPNKVEDLLNVTDLLLLDIKQMDDEKHKQLTGQSNERILQFIRYASDNKKRMWIRHVLIPGITDDYNDLYALGTFIGKLKNAEKIEILPYHRMGVFKWQQLGFSYPLEGVRTPSDQELKRAIQIVEKGMAEVSLSKI</sequence>
<dbReference type="PROSITE" id="PS01087">
    <property type="entry name" value="RADICAL_ACTIVATING"/>
    <property type="match status" value="1"/>
</dbReference>
<evidence type="ECO:0000256" key="4">
    <source>
        <dbReference type="ARBA" id="ARBA00022485"/>
    </source>
</evidence>
<evidence type="ECO:0000256" key="6">
    <source>
        <dbReference type="ARBA" id="ARBA00022723"/>
    </source>
</evidence>
<dbReference type="Pfam" id="PF04055">
    <property type="entry name" value="Radical_SAM"/>
    <property type="match status" value="1"/>
</dbReference>
<keyword evidence="8 10" id="KW-0408">Iron</keyword>
<evidence type="ECO:0000313" key="13">
    <source>
        <dbReference type="Proteomes" id="UP000448943"/>
    </source>
</evidence>
<keyword evidence="4 10" id="KW-0004">4Fe-4S</keyword>
<organism evidence="12 13">
    <name type="scientific">Chengkuizengella marina</name>
    <dbReference type="NCBI Taxonomy" id="2507566"/>
    <lineage>
        <taxon>Bacteria</taxon>
        <taxon>Bacillati</taxon>
        <taxon>Bacillota</taxon>
        <taxon>Bacilli</taxon>
        <taxon>Bacillales</taxon>
        <taxon>Paenibacillaceae</taxon>
        <taxon>Chengkuizengella</taxon>
    </lineage>
</organism>
<dbReference type="InterPro" id="IPR001989">
    <property type="entry name" value="Radical_activat_CS"/>
</dbReference>
<dbReference type="PROSITE" id="PS51918">
    <property type="entry name" value="RADICAL_SAM"/>
    <property type="match status" value="1"/>
</dbReference>
<dbReference type="GO" id="GO:0046872">
    <property type="term" value="F:metal ion binding"/>
    <property type="evidence" value="ECO:0007669"/>
    <property type="project" value="UniProtKB-UniRule"/>
</dbReference>
<accession>A0A6N9Q0Z3</accession>
<keyword evidence="5 10" id="KW-0949">S-adenosyl-L-methionine</keyword>
<evidence type="ECO:0000256" key="8">
    <source>
        <dbReference type="ARBA" id="ARBA00023004"/>
    </source>
</evidence>
<evidence type="ECO:0000256" key="2">
    <source>
        <dbReference type="ARBA" id="ARBA00009777"/>
    </source>
</evidence>
<dbReference type="Proteomes" id="UP000448943">
    <property type="component" value="Unassembled WGS sequence"/>
</dbReference>
<dbReference type="GO" id="GO:0005737">
    <property type="term" value="C:cytoplasm"/>
    <property type="evidence" value="ECO:0007669"/>
    <property type="project" value="UniProtKB-SubCell"/>
</dbReference>
<comment type="catalytic activity">
    <reaction evidence="10">
        <text>glycyl-[formate C-acetyltransferase] + reduced [flavodoxin] + S-adenosyl-L-methionine = glycin-2-yl radical-[formate C-acetyltransferase] + semiquinone [flavodoxin] + 5'-deoxyadenosine + L-methionine + H(+)</text>
        <dbReference type="Rhea" id="RHEA:19225"/>
        <dbReference type="Rhea" id="RHEA-COMP:10622"/>
        <dbReference type="Rhea" id="RHEA-COMP:12190"/>
        <dbReference type="Rhea" id="RHEA-COMP:12191"/>
        <dbReference type="Rhea" id="RHEA-COMP:14480"/>
        <dbReference type="ChEBI" id="CHEBI:15378"/>
        <dbReference type="ChEBI" id="CHEBI:17319"/>
        <dbReference type="ChEBI" id="CHEBI:29947"/>
        <dbReference type="ChEBI" id="CHEBI:32722"/>
        <dbReference type="ChEBI" id="CHEBI:57618"/>
        <dbReference type="ChEBI" id="CHEBI:57844"/>
        <dbReference type="ChEBI" id="CHEBI:59789"/>
        <dbReference type="ChEBI" id="CHEBI:140311"/>
        <dbReference type="EC" id="1.97.1.4"/>
    </reaction>
</comment>
<keyword evidence="10" id="KW-0963">Cytoplasm</keyword>
<dbReference type="InterPro" id="IPR013785">
    <property type="entry name" value="Aldolase_TIM"/>
</dbReference>
<dbReference type="PANTHER" id="PTHR30352:SF5">
    <property type="entry name" value="PYRUVATE FORMATE-LYASE 1-ACTIVATING ENZYME"/>
    <property type="match status" value="1"/>
</dbReference>
<dbReference type="NCBIfam" id="TIGR02493">
    <property type="entry name" value="PFLA"/>
    <property type="match status" value="1"/>
</dbReference>
<keyword evidence="6 10" id="KW-0479">Metal-binding</keyword>
<evidence type="ECO:0000256" key="10">
    <source>
        <dbReference type="RuleBase" id="RU362053"/>
    </source>
</evidence>